<evidence type="ECO:0000313" key="1">
    <source>
        <dbReference type="EMBL" id="SEJ12522.1"/>
    </source>
</evidence>
<organism evidence="1 2">
    <name type="scientific">Cyclobacterium xiamenense</name>
    <dbReference type="NCBI Taxonomy" id="1297121"/>
    <lineage>
        <taxon>Bacteria</taxon>
        <taxon>Pseudomonadati</taxon>
        <taxon>Bacteroidota</taxon>
        <taxon>Cytophagia</taxon>
        <taxon>Cytophagales</taxon>
        <taxon>Cyclobacteriaceae</taxon>
        <taxon>Cyclobacterium</taxon>
    </lineage>
</organism>
<protein>
    <submittedName>
        <fullName evidence="1">Uncharacterized protein</fullName>
    </submittedName>
</protein>
<name>A0A1H6WJ64_9BACT</name>
<dbReference type="AlphaFoldDB" id="A0A1H6WJ64"/>
<evidence type="ECO:0000313" key="2">
    <source>
        <dbReference type="Proteomes" id="UP000199403"/>
    </source>
</evidence>
<dbReference type="PROSITE" id="PS51257">
    <property type="entry name" value="PROKAR_LIPOPROTEIN"/>
    <property type="match status" value="1"/>
</dbReference>
<proteinExistence type="predicted"/>
<keyword evidence="2" id="KW-1185">Reference proteome</keyword>
<dbReference type="EMBL" id="FNZH01000002">
    <property type="protein sequence ID" value="SEJ12522.1"/>
    <property type="molecule type" value="Genomic_DNA"/>
</dbReference>
<accession>A0A1H6WJ64</accession>
<reference evidence="2" key="1">
    <citation type="submission" date="2016-10" db="EMBL/GenBank/DDBJ databases">
        <authorList>
            <person name="Varghese N."/>
            <person name="Submissions S."/>
        </authorList>
    </citation>
    <scope>NUCLEOTIDE SEQUENCE [LARGE SCALE GENOMIC DNA]</scope>
    <source>
        <strain evidence="2">IBRC-M 10761</strain>
    </source>
</reference>
<dbReference type="Proteomes" id="UP000199403">
    <property type="component" value="Unassembled WGS sequence"/>
</dbReference>
<sequence length="147" mass="16395">MISTMKNSKKHLKAKIAGWMVVSVFVFFSCVEEPLEQAPGSLTESIEELQATAVFDWKTSDKITVTVEGLDVDVAVNRKLTLETETGDEFFAGAQAMSEDFEMTFDLPSHVTAVTMKYGAIEKEREIVDNRVAFDFVVDMGDEDLEP</sequence>
<gene>
    <name evidence="1" type="ORF">SAMN05192553_102515</name>
</gene>